<protein>
    <submittedName>
        <fullName evidence="2">Uncharacterized protein</fullName>
    </submittedName>
</protein>
<reference evidence="2" key="1">
    <citation type="journal article" date="2023" name="G3 (Bethesda)">
        <title>Whole genome assemblies of Zophobas morio and Tenebrio molitor.</title>
        <authorList>
            <person name="Kaur S."/>
            <person name="Stinson S.A."/>
            <person name="diCenzo G.C."/>
        </authorList>
    </citation>
    <scope>NUCLEOTIDE SEQUENCE</scope>
    <source>
        <strain evidence="2">QUZm001</strain>
    </source>
</reference>
<dbReference type="EMBL" id="JALNTZ010000002">
    <property type="protein sequence ID" value="KAJ3661248.1"/>
    <property type="molecule type" value="Genomic_DNA"/>
</dbReference>
<keyword evidence="3" id="KW-1185">Reference proteome</keyword>
<feature type="chain" id="PRO_5041235280" evidence="1">
    <location>
        <begin position="18"/>
        <end position="100"/>
    </location>
</feature>
<dbReference type="Proteomes" id="UP001168821">
    <property type="component" value="Unassembled WGS sequence"/>
</dbReference>
<dbReference type="AlphaFoldDB" id="A0AA38ITP5"/>
<comment type="caution">
    <text evidence="2">The sequence shown here is derived from an EMBL/GenBank/DDBJ whole genome shotgun (WGS) entry which is preliminary data.</text>
</comment>
<sequence length="100" mass="11532">MNFHLLVLLVTLPFVLSQSFFPQNDLEHEDVQRTAAQEELLPPHLKNPFYQNPKIRAALAKSSWFGPGERPIKARDSHKIPRKEIFTVLNHAGLLPQQRI</sequence>
<evidence type="ECO:0000313" key="2">
    <source>
        <dbReference type="EMBL" id="KAJ3661248.1"/>
    </source>
</evidence>
<accession>A0AA38ITP5</accession>
<keyword evidence="1" id="KW-0732">Signal</keyword>
<feature type="signal peptide" evidence="1">
    <location>
        <begin position="1"/>
        <end position="17"/>
    </location>
</feature>
<name>A0AA38ITP5_9CUCU</name>
<evidence type="ECO:0000256" key="1">
    <source>
        <dbReference type="SAM" id="SignalP"/>
    </source>
</evidence>
<gene>
    <name evidence="2" type="ORF">Zmor_005653</name>
</gene>
<evidence type="ECO:0000313" key="3">
    <source>
        <dbReference type="Proteomes" id="UP001168821"/>
    </source>
</evidence>
<proteinExistence type="predicted"/>
<organism evidence="2 3">
    <name type="scientific">Zophobas morio</name>
    <dbReference type="NCBI Taxonomy" id="2755281"/>
    <lineage>
        <taxon>Eukaryota</taxon>
        <taxon>Metazoa</taxon>
        <taxon>Ecdysozoa</taxon>
        <taxon>Arthropoda</taxon>
        <taxon>Hexapoda</taxon>
        <taxon>Insecta</taxon>
        <taxon>Pterygota</taxon>
        <taxon>Neoptera</taxon>
        <taxon>Endopterygota</taxon>
        <taxon>Coleoptera</taxon>
        <taxon>Polyphaga</taxon>
        <taxon>Cucujiformia</taxon>
        <taxon>Tenebrionidae</taxon>
        <taxon>Zophobas</taxon>
    </lineage>
</organism>